<feature type="region of interest" description="Disordered" evidence="7">
    <location>
        <begin position="560"/>
        <end position="581"/>
    </location>
</feature>
<dbReference type="PROSITE" id="PS00411">
    <property type="entry name" value="KINESIN_MOTOR_1"/>
    <property type="match status" value="1"/>
</dbReference>
<dbReference type="CDD" id="cd07521">
    <property type="entry name" value="HAD_FCP1-like"/>
    <property type="match status" value="1"/>
</dbReference>
<feature type="compositionally biased region" description="Basic and acidic residues" evidence="7">
    <location>
        <begin position="595"/>
        <end position="608"/>
    </location>
</feature>
<dbReference type="VEuPathDB" id="FungiDB:H257_10034"/>
<dbReference type="Pfam" id="PF03031">
    <property type="entry name" value="NIF"/>
    <property type="match status" value="1"/>
</dbReference>
<evidence type="ECO:0000259" key="8">
    <source>
        <dbReference type="PROSITE" id="PS50067"/>
    </source>
</evidence>
<dbReference type="PROSITE" id="PS50969">
    <property type="entry name" value="FCP1"/>
    <property type="match status" value="1"/>
</dbReference>
<dbReference type="Proteomes" id="UP000285430">
    <property type="component" value="Unassembled WGS sequence"/>
</dbReference>
<dbReference type="PRINTS" id="PR00380">
    <property type="entry name" value="KINESINHEAVY"/>
</dbReference>
<keyword evidence="1 5" id="KW-0547">Nucleotide-binding</keyword>
<dbReference type="NCBIfam" id="TIGR02251">
    <property type="entry name" value="HIF-SF_euk"/>
    <property type="match status" value="1"/>
</dbReference>
<dbReference type="VEuPathDB" id="FungiDB:H257_10035"/>
<keyword evidence="2 5" id="KW-0067">ATP-binding</keyword>
<evidence type="ECO:0000256" key="3">
    <source>
        <dbReference type="ARBA" id="ARBA00023054"/>
    </source>
</evidence>
<dbReference type="InterPro" id="IPR001752">
    <property type="entry name" value="Kinesin_motor_dom"/>
</dbReference>
<dbReference type="Pfam" id="PF00225">
    <property type="entry name" value="Kinesin"/>
    <property type="match status" value="2"/>
</dbReference>
<comment type="caution">
    <text evidence="11">The sequence shown here is derived from an EMBL/GenBank/DDBJ whole genome shotgun (WGS) entry which is preliminary data.</text>
</comment>
<dbReference type="Proteomes" id="UP000285712">
    <property type="component" value="Unassembled WGS sequence"/>
</dbReference>
<protein>
    <recommendedName>
        <fullName evidence="6">Kinesin-like protein</fullName>
    </recommendedName>
</protein>
<accession>A0A3R7BL29</accession>
<gene>
    <name evidence="10" type="ORF">DYB35_003987</name>
    <name evidence="11" type="ORF">DYB37_004030</name>
</gene>
<evidence type="ECO:0000256" key="2">
    <source>
        <dbReference type="ARBA" id="ARBA00022840"/>
    </source>
</evidence>
<evidence type="ECO:0000256" key="4">
    <source>
        <dbReference type="ARBA" id="ARBA00023175"/>
    </source>
</evidence>
<comment type="similarity">
    <text evidence="5 6">Belongs to the TRAFAC class myosin-kinesin ATPase superfamily. Kinesin family.</text>
</comment>
<feature type="region of interest" description="Disordered" evidence="7">
    <location>
        <begin position="595"/>
        <end position="636"/>
    </location>
</feature>
<dbReference type="EMBL" id="QUTG01003779">
    <property type="protein sequence ID" value="RHY90331.1"/>
    <property type="molecule type" value="Genomic_DNA"/>
</dbReference>
<dbReference type="SMART" id="SM00129">
    <property type="entry name" value="KISc"/>
    <property type="match status" value="1"/>
</dbReference>
<name>A0A3R7BL29_APHAT</name>
<evidence type="ECO:0000256" key="5">
    <source>
        <dbReference type="PROSITE-ProRule" id="PRU00283"/>
    </source>
</evidence>
<dbReference type="InterPro" id="IPR036412">
    <property type="entry name" value="HAD-like_sf"/>
</dbReference>
<evidence type="ECO:0000313" key="11">
    <source>
        <dbReference type="EMBL" id="RHZ15851.1"/>
    </source>
</evidence>
<evidence type="ECO:0000256" key="6">
    <source>
        <dbReference type="RuleBase" id="RU000394"/>
    </source>
</evidence>
<evidence type="ECO:0000256" key="7">
    <source>
        <dbReference type="SAM" id="MobiDB-lite"/>
    </source>
</evidence>
<dbReference type="InterPro" id="IPR011948">
    <property type="entry name" value="Dullard_phosphatase"/>
</dbReference>
<dbReference type="GO" id="GO:0005874">
    <property type="term" value="C:microtubule"/>
    <property type="evidence" value="ECO:0007669"/>
    <property type="project" value="UniProtKB-KW"/>
</dbReference>
<dbReference type="GO" id="GO:0016791">
    <property type="term" value="F:phosphatase activity"/>
    <property type="evidence" value="ECO:0007669"/>
    <property type="project" value="InterPro"/>
</dbReference>
<evidence type="ECO:0000313" key="10">
    <source>
        <dbReference type="EMBL" id="RHY90331.1"/>
    </source>
</evidence>
<dbReference type="AlphaFoldDB" id="A0A3R7BL29"/>
<feature type="region of interest" description="Disordered" evidence="7">
    <location>
        <begin position="751"/>
        <end position="770"/>
    </location>
</feature>
<dbReference type="Gene3D" id="3.40.50.1000">
    <property type="entry name" value="HAD superfamily/HAD-like"/>
    <property type="match status" value="1"/>
</dbReference>
<dbReference type="SUPFAM" id="SSF56784">
    <property type="entry name" value="HAD-like"/>
    <property type="match status" value="1"/>
</dbReference>
<dbReference type="InterPro" id="IPR023214">
    <property type="entry name" value="HAD_sf"/>
</dbReference>
<feature type="binding site" evidence="5">
    <location>
        <begin position="282"/>
        <end position="289"/>
    </location>
    <ligand>
        <name>ATP</name>
        <dbReference type="ChEBI" id="CHEBI:30616"/>
    </ligand>
</feature>
<dbReference type="EMBL" id="QUTH01004041">
    <property type="protein sequence ID" value="RHZ15851.1"/>
    <property type="molecule type" value="Genomic_DNA"/>
</dbReference>
<keyword evidence="3" id="KW-0175">Coiled coil</keyword>
<feature type="compositionally biased region" description="Low complexity" evidence="7">
    <location>
        <begin position="562"/>
        <end position="572"/>
    </location>
</feature>
<dbReference type="PROSITE" id="PS50067">
    <property type="entry name" value="KINESIN_MOTOR_2"/>
    <property type="match status" value="1"/>
</dbReference>
<keyword evidence="6" id="KW-0493">Microtubule</keyword>
<sequence length="835" mass="93022">MTATVAQYPLASKVNDAFMPLSAVDIRSERIALVLDMDECLVHTKIKSNKANKYRQDEARPETSEEYPECFEVVMEDGEKVVVNKRPGLDAFLKKASQHFDVYVFTAGLEMYGRPILEALDPSKSLFKGHFFRTSCTLKSGFFMKDLRSVRTDLSKVVLVDNNPVSFLPQPSNGIPVPSFYDDIHDKTLDSLTKVLMNLLNLSDVRPRLHQLFRLSDLLADHRKSLCTSDQTIEVQTADSNIKCKYDAVFGPSVSQEDVYDRVKECTEAFLDGFNATLFAYGQTGSGKSFTMFGAETDLSRFRPGLSKSQAGIIPRAIKDIFAGVIKKNASGTQQAAVFCSFVQIYNENLYDLLRDVNMDKPLAIHEDRSNGIFVEGLSEYAVQNVHDCLALLQAGEEHRAVRATHMNQVSSRSHSAFQLFLEIKTTDGTTIKSKFNLVDLAGSEKWHPDANMQVPFQSYDWSSDGNNGHVPYRDSKLTRLLQDSLGGNTKTRIIATLSPAVDCIDESVSTLKFADRAKQVMVCVRVNEQREIDPAYVDKLEQEIESLRAIVAAFEASAPGSTSSSTRCSTSNHAGGTSESTLVRLLKENADLKDTNTKLRRQLDEGGGRPMKQPAPLGPDRNGSSTSSGANNHDDQYYRQQTQTLEGVLLRLKEASDSFFKFEIEEDQLKAIMDTSFKFIQPASSKGNTSAPTMQRPSGISLTRPRTKCTCSSLESNGVTSESWTSVAVMLSSKPMAEVAYRVRGKSSAVDDGEASWQSDAPPKRTEEDDVKAAEKAMKKQVKLQAWLMEKERRELAKLHQHQEYIDEQRKAQADKDAKFFKRAQETKKRLSGG</sequence>
<feature type="domain" description="FCP1 homology" evidence="9">
    <location>
        <begin position="26"/>
        <end position="199"/>
    </location>
</feature>
<dbReference type="GO" id="GO:0005524">
    <property type="term" value="F:ATP binding"/>
    <property type="evidence" value="ECO:0007669"/>
    <property type="project" value="UniProtKB-UniRule"/>
</dbReference>
<dbReference type="SMART" id="SM00577">
    <property type="entry name" value="CPDc"/>
    <property type="match status" value="1"/>
</dbReference>
<dbReference type="InterPro" id="IPR004274">
    <property type="entry name" value="FCP1_dom"/>
</dbReference>
<dbReference type="PANTHER" id="PTHR47968:SF75">
    <property type="entry name" value="CENTROMERE-ASSOCIATED PROTEIN E"/>
    <property type="match status" value="1"/>
</dbReference>
<dbReference type="InterPro" id="IPR027417">
    <property type="entry name" value="P-loop_NTPase"/>
</dbReference>
<dbReference type="GO" id="GO:0007018">
    <property type="term" value="P:microtubule-based movement"/>
    <property type="evidence" value="ECO:0007669"/>
    <property type="project" value="InterPro"/>
</dbReference>
<feature type="compositionally biased region" description="Polar residues" evidence="7">
    <location>
        <begin position="623"/>
        <end position="632"/>
    </location>
</feature>
<keyword evidence="4 5" id="KW-0505">Motor protein</keyword>
<dbReference type="GO" id="GO:0008017">
    <property type="term" value="F:microtubule binding"/>
    <property type="evidence" value="ECO:0007669"/>
    <property type="project" value="InterPro"/>
</dbReference>
<evidence type="ECO:0000256" key="1">
    <source>
        <dbReference type="ARBA" id="ARBA00022741"/>
    </source>
</evidence>
<evidence type="ECO:0000313" key="13">
    <source>
        <dbReference type="Proteomes" id="UP000285712"/>
    </source>
</evidence>
<dbReference type="PANTHER" id="PTHR47968">
    <property type="entry name" value="CENTROMERE PROTEIN E"/>
    <property type="match status" value="1"/>
</dbReference>
<feature type="region of interest" description="Disordered" evidence="7">
    <location>
        <begin position="684"/>
        <end position="707"/>
    </location>
</feature>
<dbReference type="InterPro" id="IPR036961">
    <property type="entry name" value="Kinesin_motor_dom_sf"/>
</dbReference>
<dbReference type="InterPro" id="IPR019821">
    <property type="entry name" value="Kinesin_motor_CS"/>
</dbReference>
<feature type="domain" description="Kinesin motor" evidence="8">
    <location>
        <begin position="198"/>
        <end position="521"/>
    </location>
</feature>
<dbReference type="InterPro" id="IPR027640">
    <property type="entry name" value="Kinesin-like_fam"/>
</dbReference>
<feature type="compositionally biased region" description="Polar residues" evidence="7">
    <location>
        <begin position="684"/>
        <end position="702"/>
    </location>
</feature>
<evidence type="ECO:0000259" key="9">
    <source>
        <dbReference type="PROSITE" id="PS50969"/>
    </source>
</evidence>
<dbReference type="GO" id="GO:0003777">
    <property type="term" value="F:microtubule motor activity"/>
    <property type="evidence" value="ECO:0007669"/>
    <property type="project" value="InterPro"/>
</dbReference>
<evidence type="ECO:0000313" key="12">
    <source>
        <dbReference type="Proteomes" id="UP000285430"/>
    </source>
</evidence>
<dbReference type="Gene3D" id="3.40.850.10">
    <property type="entry name" value="Kinesin motor domain"/>
    <property type="match status" value="1"/>
</dbReference>
<organism evidence="11 12">
    <name type="scientific">Aphanomyces astaci</name>
    <name type="common">Crayfish plague agent</name>
    <dbReference type="NCBI Taxonomy" id="112090"/>
    <lineage>
        <taxon>Eukaryota</taxon>
        <taxon>Sar</taxon>
        <taxon>Stramenopiles</taxon>
        <taxon>Oomycota</taxon>
        <taxon>Saprolegniomycetes</taxon>
        <taxon>Saprolegniales</taxon>
        <taxon>Verrucalvaceae</taxon>
        <taxon>Aphanomyces</taxon>
    </lineage>
</organism>
<reference evidence="12 13" key="1">
    <citation type="submission" date="2018-08" db="EMBL/GenBank/DDBJ databases">
        <title>Aphanomyces genome sequencing and annotation.</title>
        <authorList>
            <person name="Minardi D."/>
            <person name="Oidtmann B."/>
            <person name="Van Der Giezen M."/>
            <person name="Studholme D.J."/>
        </authorList>
    </citation>
    <scope>NUCLEOTIDE SEQUENCE [LARGE SCALE GENOMIC DNA]</scope>
    <source>
        <strain evidence="11 12">Da</strain>
        <strain evidence="10 13">Sv</strain>
    </source>
</reference>
<proteinExistence type="inferred from homology"/>
<dbReference type="SUPFAM" id="SSF52540">
    <property type="entry name" value="P-loop containing nucleoside triphosphate hydrolases"/>
    <property type="match status" value="1"/>
</dbReference>